<dbReference type="Proteomes" id="UP001152320">
    <property type="component" value="Chromosome 17"/>
</dbReference>
<dbReference type="EMBL" id="JAIZAY010000017">
    <property type="protein sequence ID" value="KAJ8025884.1"/>
    <property type="molecule type" value="Genomic_DNA"/>
</dbReference>
<evidence type="ECO:0000256" key="3">
    <source>
        <dbReference type="ARBA" id="ARBA00022843"/>
    </source>
</evidence>
<sequence length="445" mass="50473">MAEISFDLNFDLTTLDDMETEENAARFANLAEEDLDDIGEGRNEKSTKKSTKWGVKLLKEWCQAKAYSTDFEQLDVPELASLLRRFYGEVRKQDGSPYAIKSYRGLRAAIHRHLTGTPYNRQVNILRDREFQSANNVFLGMLKKFKREGLDVSSPKPAISESDLKAMFDSKVLSMDNPSSLLNLVWFYLEYHFCRRGREGLRSLKKSSFGFGLDDENNEYVFLKFNEATKNHPGDLQDDFQSQNRMYATNDEKCPVQAIKKYLSELNPKCEYLFQRPKSSVLESDEVWYTNTPIGVNTLGNMMVKISEKAKLSQKYTNHSIRATTITALSNAGIETRVIMAMSGHRNENSIKSYCQDASISQKRFCSHILHETLTGKGSAHGKSQSNSLGLSLRNVRVHEGCLSTTESSNDINVTSAVRAETSNMSKLFSKCTFQNSVTVYVQNQ</sequence>
<dbReference type="InterPro" id="IPR021893">
    <property type="entry name" value="ZMYM2-like_C"/>
</dbReference>
<comment type="caution">
    <text evidence="6">The sequence shown here is derived from an EMBL/GenBank/DDBJ whole genome shotgun (WGS) entry which is preliminary data.</text>
</comment>
<name>A0A9Q0YNX5_HOLLE</name>
<gene>
    <name evidence="6" type="ORF">HOLleu_33576</name>
</gene>
<dbReference type="GO" id="GO:0015074">
    <property type="term" value="P:DNA integration"/>
    <property type="evidence" value="ECO:0007669"/>
    <property type="project" value="InterPro"/>
</dbReference>
<feature type="domain" description="ZMYM2-like/QRICH1 C-terminal" evidence="5">
    <location>
        <begin position="161"/>
        <end position="307"/>
    </location>
</feature>
<dbReference type="InterPro" id="IPR052787">
    <property type="entry name" value="MAVS"/>
</dbReference>
<dbReference type="Gene3D" id="1.10.443.10">
    <property type="entry name" value="Intergrase catalytic core"/>
    <property type="match status" value="1"/>
</dbReference>
<dbReference type="OrthoDB" id="2434995at2759"/>
<dbReference type="InterPro" id="IPR013762">
    <property type="entry name" value="Integrase-like_cat_sf"/>
</dbReference>
<evidence type="ECO:0000256" key="2">
    <source>
        <dbReference type="ARBA" id="ARBA00022553"/>
    </source>
</evidence>
<evidence type="ECO:0000256" key="4">
    <source>
        <dbReference type="ARBA" id="ARBA00023172"/>
    </source>
</evidence>
<dbReference type="Pfam" id="PF12012">
    <property type="entry name" value="DUF3504"/>
    <property type="match status" value="1"/>
</dbReference>
<evidence type="ECO:0000313" key="6">
    <source>
        <dbReference type="EMBL" id="KAJ8025884.1"/>
    </source>
</evidence>
<keyword evidence="4" id="KW-0233">DNA recombination</keyword>
<organism evidence="6 7">
    <name type="scientific">Holothuria leucospilota</name>
    <name type="common">Black long sea cucumber</name>
    <name type="synonym">Mertensiothuria leucospilota</name>
    <dbReference type="NCBI Taxonomy" id="206669"/>
    <lineage>
        <taxon>Eukaryota</taxon>
        <taxon>Metazoa</taxon>
        <taxon>Echinodermata</taxon>
        <taxon>Eleutherozoa</taxon>
        <taxon>Echinozoa</taxon>
        <taxon>Holothuroidea</taxon>
        <taxon>Aspidochirotacea</taxon>
        <taxon>Aspidochirotida</taxon>
        <taxon>Holothuriidae</taxon>
        <taxon>Holothuria</taxon>
    </lineage>
</organism>
<accession>A0A9Q0YNX5</accession>
<dbReference type="SUPFAM" id="SSF56349">
    <property type="entry name" value="DNA breaking-rejoining enzymes"/>
    <property type="match status" value="1"/>
</dbReference>
<dbReference type="PANTHER" id="PTHR21446">
    <property type="entry name" value="DUF3504 DOMAIN-CONTAINING PROTEIN"/>
    <property type="match status" value="1"/>
</dbReference>
<reference evidence="6" key="1">
    <citation type="submission" date="2021-10" db="EMBL/GenBank/DDBJ databases">
        <title>Tropical sea cucumber genome reveals ecological adaptation and Cuvierian tubules defense mechanism.</title>
        <authorList>
            <person name="Chen T."/>
        </authorList>
    </citation>
    <scope>NUCLEOTIDE SEQUENCE</scope>
    <source>
        <strain evidence="6">Nanhai2018</strain>
        <tissue evidence="6">Muscle</tissue>
    </source>
</reference>
<proteinExistence type="predicted"/>
<keyword evidence="3" id="KW-0832">Ubl conjugation</keyword>
<evidence type="ECO:0000256" key="1">
    <source>
        <dbReference type="ARBA" id="ARBA00022499"/>
    </source>
</evidence>
<dbReference type="CDD" id="cd00397">
    <property type="entry name" value="DNA_BRE_C"/>
    <property type="match status" value="1"/>
</dbReference>
<dbReference type="GO" id="GO:0003677">
    <property type="term" value="F:DNA binding"/>
    <property type="evidence" value="ECO:0007669"/>
    <property type="project" value="InterPro"/>
</dbReference>
<dbReference type="GO" id="GO:0006310">
    <property type="term" value="P:DNA recombination"/>
    <property type="evidence" value="ECO:0007669"/>
    <property type="project" value="UniProtKB-KW"/>
</dbReference>
<dbReference type="AlphaFoldDB" id="A0A9Q0YNX5"/>
<keyword evidence="7" id="KW-1185">Reference proteome</keyword>
<evidence type="ECO:0000259" key="5">
    <source>
        <dbReference type="Pfam" id="PF12012"/>
    </source>
</evidence>
<keyword evidence="2" id="KW-0597">Phosphoprotein</keyword>
<keyword evidence="1" id="KW-1017">Isopeptide bond</keyword>
<dbReference type="PANTHER" id="PTHR21446:SF12">
    <property type="entry name" value="POTASSIUM CHANNEL TETRAMERIZATION DOMAIN CONTAINING 1"/>
    <property type="match status" value="1"/>
</dbReference>
<evidence type="ECO:0000313" key="7">
    <source>
        <dbReference type="Proteomes" id="UP001152320"/>
    </source>
</evidence>
<dbReference type="InterPro" id="IPR011010">
    <property type="entry name" value="DNA_brk_join_enz"/>
</dbReference>
<protein>
    <submittedName>
        <fullName evidence="6">Zinc finger MYM-type protein 2</fullName>
    </submittedName>
</protein>